<dbReference type="EMBL" id="KZ453008">
    <property type="protein sequence ID" value="PKA47994.1"/>
    <property type="molecule type" value="Genomic_DNA"/>
</dbReference>
<reference evidence="2 3" key="1">
    <citation type="journal article" date="2017" name="Nature">
        <title>The Apostasia genome and the evolution of orchids.</title>
        <authorList>
            <person name="Zhang G.Q."/>
            <person name="Liu K.W."/>
            <person name="Li Z."/>
            <person name="Lohaus R."/>
            <person name="Hsiao Y.Y."/>
            <person name="Niu S.C."/>
            <person name="Wang J.Y."/>
            <person name="Lin Y.C."/>
            <person name="Xu Q."/>
            <person name="Chen L.J."/>
            <person name="Yoshida K."/>
            <person name="Fujiwara S."/>
            <person name="Wang Z.W."/>
            <person name="Zhang Y.Q."/>
            <person name="Mitsuda N."/>
            <person name="Wang M."/>
            <person name="Liu G.H."/>
            <person name="Pecoraro L."/>
            <person name="Huang H.X."/>
            <person name="Xiao X.J."/>
            <person name="Lin M."/>
            <person name="Wu X.Y."/>
            <person name="Wu W.L."/>
            <person name="Chen Y.Y."/>
            <person name="Chang S.B."/>
            <person name="Sakamoto S."/>
            <person name="Ohme-Takagi M."/>
            <person name="Yagi M."/>
            <person name="Zeng S.J."/>
            <person name="Shen C.Y."/>
            <person name="Yeh C.M."/>
            <person name="Luo Y.B."/>
            <person name="Tsai W.C."/>
            <person name="Van de Peer Y."/>
            <person name="Liu Z.J."/>
        </authorList>
    </citation>
    <scope>NUCLEOTIDE SEQUENCE [LARGE SCALE GENOMIC DNA]</scope>
    <source>
        <strain evidence="3">cv. Shenzhen</strain>
        <tissue evidence="2">Stem</tissue>
    </source>
</reference>
<sequence length="277" mass="31335">MEGLFRPSYLFLQKENEIGRPMRHPTDRWPLHPFTSKEAALSKRERKRGEGAPGPSSLVGLSHPSILHFPIYTTMNELEEENPFCYIHPKEFVVGVCALCLKERLLGLASKQGYLPLPKDASRSFRFLKKKPSIALTRVFAFRSLLLQRSDSRTRKSDDECDGSSISSPEDSFISMKIEADGNASLESKRTASFGLPWISTGRSEDMAKGPNRRAVVEHVKPRGSLRWRKRIGQLLQLARWKRSSKAGAAHAGFSGMVEGSRRRERTRSLTRRRATP</sequence>
<dbReference type="PANTHER" id="PTHR35995">
    <property type="entry name" value="OS04G0690500 PROTEIN"/>
    <property type="match status" value="1"/>
</dbReference>
<name>A0A2H9ZXH6_9ASPA</name>
<feature type="compositionally biased region" description="Basic residues" evidence="1">
    <location>
        <begin position="263"/>
        <end position="277"/>
    </location>
</feature>
<keyword evidence="3" id="KW-1185">Reference proteome</keyword>
<dbReference type="Proteomes" id="UP000236161">
    <property type="component" value="Unassembled WGS sequence"/>
</dbReference>
<feature type="region of interest" description="Disordered" evidence="1">
    <location>
        <begin position="244"/>
        <end position="277"/>
    </location>
</feature>
<accession>A0A2H9ZXH6</accession>
<gene>
    <name evidence="2" type="ORF">AXF42_Ash016341</name>
</gene>
<organism evidence="2 3">
    <name type="scientific">Apostasia shenzhenica</name>
    <dbReference type="NCBI Taxonomy" id="1088818"/>
    <lineage>
        <taxon>Eukaryota</taxon>
        <taxon>Viridiplantae</taxon>
        <taxon>Streptophyta</taxon>
        <taxon>Embryophyta</taxon>
        <taxon>Tracheophyta</taxon>
        <taxon>Spermatophyta</taxon>
        <taxon>Magnoliopsida</taxon>
        <taxon>Liliopsida</taxon>
        <taxon>Asparagales</taxon>
        <taxon>Orchidaceae</taxon>
        <taxon>Apostasioideae</taxon>
        <taxon>Apostasia</taxon>
    </lineage>
</organism>
<dbReference type="AlphaFoldDB" id="A0A2H9ZXH6"/>
<proteinExistence type="predicted"/>
<dbReference type="PANTHER" id="PTHR35995:SF1">
    <property type="entry name" value="OS04G0690500 PROTEIN"/>
    <property type="match status" value="1"/>
</dbReference>
<protein>
    <submittedName>
        <fullName evidence="2">Uncharacterized protein</fullName>
    </submittedName>
</protein>
<evidence type="ECO:0000313" key="3">
    <source>
        <dbReference type="Proteomes" id="UP000236161"/>
    </source>
</evidence>
<evidence type="ECO:0000313" key="2">
    <source>
        <dbReference type="EMBL" id="PKA47994.1"/>
    </source>
</evidence>
<dbReference type="OrthoDB" id="1924480at2759"/>
<evidence type="ECO:0000256" key="1">
    <source>
        <dbReference type="SAM" id="MobiDB-lite"/>
    </source>
</evidence>
<dbReference type="STRING" id="1088818.A0A2H9ZXH6"/>